<dbReference type="PANTHER" id="PTHR48050:SF13">
    <property type="entry name" value="STEROL 3-BETA-GLUCOSYLTRANSFERASE UGT80A2"/>
    <property type="match status" value="1"/>
</dbReference>
<feature type="region of interest" description="Disordered" evidence="2">
    <location>
        <begin position="795"/>
        <end position="827"/>
    </location>
</feature>
<feature type="domain" description="Erythromycin biosynthesis protein CIII-like C-terminal" evidence="4">
    <location>
        <begin position="422"/>
        <end position="521"/>
    </location>
</feature>
<organism evidence="5 6">
    <name type="scientific">Hypsizygus marmoreus</name>
    <name type="common">White beech mushroom</name>
    <name type="synonym">Agaricus marmoreus</name>
    <dbReference type="NCBI Taxonomy" id="39966"/>
    <lineage>
        <taxon>Eukaryota</taxon>
        <taxon>Fungi</taxon>
        <taxon>Dikarya</taxon>
        <taxon>Basidiomycota</taxon>
        <taxon>Agaricomycotina</taxon>
        <taxon>Agaricomycetes</taxon>
        <taxon>Agaricomycetidae</taxon>
        <taxon>Agaricales</taxon>
        <taxon>Tricholomatineae</taxon>
        <taxon>Lyophyllaceae</taxon>
        <taxon>Hypsizygus</taxon>
    </lineage>
</organism>
<evidence type="ECO:0000256" key="2">
    <source>
        <dbReference type="SAM" id="MobiDB-lite"/>
    </source>
</evidence>
<feature type="domain" description="Glycosyltransferase family 28 N-terminal" evidence="3">
    <location>
        <begin position="116"/>
        <end position="264"/>
    </location>
</feature>
<evidence type="ECO:0000313" key="6">
    <source>
        <dbReference type="Proteomes" id="UP000076154"/>
    </source>
</evidence>
<dbReference type="AlphaFoldDB" id="A0A369JFK1"/>
<dbReference type="GO" id="GO:0016906">
    <property type="term" value="F:sterol 3-beta-glucosyltransferase activity"/>
    <property type="evidence" value="ECO:0007669"/>
    <property type="project" value="UniProtKB-ARBA"/>
</dbReference>
<dbReference type="Proteomes" id="UP000076154">
    <property type="component" value="Unassembled WGS sequence"/>
</dbReference>
<dbReference type="InterPro" id="IPR004276">
    <property type="entry name" value="GlycoTrans_28_N"/>
</dbReference>
<dbReference type="CDD" id="cd03784">
    <property type="entry name" value="GT1_Gtf-like"/>
    <property type="match status" value="1"/>
</dbReference>
<dbReference type="GO" id="GO:0005975">
    <property type="term" value="P:carbohydrate metabolic process"/>
    <property type="evidence" value="ECO:0007669"/>
    <property type="project" value="InterPro"/>
</dbReference>
<dbReference type="EMBL" id="LUEZ02000080">
    <property type="protein sequence ID" value="RDB19377.1"/>
    <property type="molecule type" value="Genomic_DNA"/>
</dbReference>
<dbReference type="Gene3D" id="3.40.50.2000">
    <property type="entry name" value="Glycogen Phosphorylase B"/>
    <property type="match status" value="2"/>
</dbReference>
<evidence type="ECO:0000313" key="5">
    <source>
        <dbReference type="EMBL" id="RDB19377.1"/>
    </source>
</evidence>
<feature type="compositionally biased region" description="Polar residues" evidence="2">
    <location>
        <begin position="27"/>
        <end position="40"/>
    </location>
</feature>
<name>A0A369JFK1_HYPMA</name>
<dbReference type="InParanoid" id="A0A369JFK1"/>
<keyword evidence="1" id="KW-0808">Transferase</keyword>
<dbReference type="InterPro" id="IPR010610">
    <property type="entry name" value="EryCIII-like_C"/>
</dbReference>
<feature type="compositionally biased region" description="Basic and acidic residues" evidence="2">
    <location>
        <begin position="795"/>
        <end position="808"/>
    </location>
</feature>
<gene>
    <name evidence="5" type="primary">UGT80A2_1</name>
    <name evidence="5" type="ORF">Hypma_013652</name>
</gene>
<reference evidence="5" key="1">
    <citation type="submission" date="2018-04" db="EMBL/GenBank/DDBJ databases">
        <title>Whole genome sequencing of Hypsizygus marmoreus.</title>
        <authorList>
            <person name="Choi I.-G."/>
            <person name="Min B."/>
            <person name="Kim J.-G."/>
            <person name="Kim S."/>
            <person name="Oh Y.-L."/>
            <person name="Kong W.-S."/>
            <person name="Park H."/>
            <person name="Jeong J."/>
            <person name="Song E.-S."/>
        </authorList>
    </citation>
    <scope>NUCLEOTIDE SEQUENCE [LARGE SCALE GENOMIC DNA]</scope>
    <source>
        <strain evidence="5">51987-8</strain>
    </source>
</reference>
<proteinExistence type="predicted"/>
<sequence>MAGSLHLAEVNIDGDEFEAIPPGASPPDTSQTDNNPSRATSIDVHVQQADPTIDYAEWKSKRRGLSSKARVTEDGRISVSLNLSRKLPDLPKDYARNVQEFGLDETEWHRCPAMNIVIMIVGSRGDVQPYVALGRELSKDGHRVRIATHATFRSFVTDAGLEFFDIGGNPQDLMSYMVKNPGLMPGFASLTSGDIGRKRKMLAEMIHGCWHSCHAPCPTSGRAFAADAIISNPPAFAHIHCAQALGIPLLLSFTMPWSPTAAFPHPLVNIRRSNMEVGLRNILSYAMAELLTWQGIGDIVNDLRTHSLGLPRLSLRSGPGLVDRAKVPWTYCMSPALVPKPDDWKNHIDVVGFYFLDLAKTFTPADDLAAFLAAGEPPVYIGFGSVVVENPALMTQTIFEATAQAGVRALVSAGWGGLGGVSVPPHVFIVGNVPHDWLFDNERVSAVVHHGGAGTTAAGLSKGRPTVVVPFFGDQGFWGDMVHRSGAGPQPIPHKKLNVENLRDAIKFAISPRAKVAAGQLADRIRNEDGVRSGVKSFYRHLPLLNMRCDLDSSRIAVWWSTEHCLKLSGFAAQTLADAKHIELAHLDIHRAKEYDERNYVNDALAEGIFSVFWFLTHSATDIIDTFRSPVQGLIYTTTLVPRGVMNAVIFAHNSVYNAPVLYGSDIRPPGEVTNLTSGIRAAGKELFYGLYDAVTGLVREPVAGAKSGGFVGAMKGTGRGIVNVAVRPIAAVLGVFANPLLGAKKSLKSVAVHKEAHTIRSTRISDGEELVRNSTAAERSEIFERFEEAKLKTEERRQHYKEAVQEHIRKKASAKRKLDSAAESGG</sequence>
<dbReference type="Pfam" id="PF06722">
    <property type="entry name" value="EryCIII-like_C"/>
    <property type="match status" value="1"/>
</dbReference>
<dbReference type="FunFam" id="3.40.50.2000:FF:000009">
    <property type="entry name" value="Sterol 3-beta-glucosyltransferase UGT80A2"/>
    <property type="match status" value="1"/>
</dbReference>
<comment type="caution">
    <text evidence="5">The sequence shown here is derived from an EMBL/GenBank/DDBJ whole genome shotgun (WGS) entry which is preliminary data.</text>
</comment>
<feature type="region of interest" description="Disordered" evidence="2">
    <location>
        <begin position="12"/>
        <end position="41"/>
    </location>
</feature>
<dbReference type="OrthoDB" id="5835829at2759"/>
<dbReference type="Pfam" id="PF03033">
    <property type="entry name" value="Glyco_transf_28"/>
    <property type="match status" value="1"/>
</dbReference>
<dbReference type="SUPFAM" id="SSF53756">
    <property type="entry name" value="UDP-Glycosyltransferase/glycogen phosphorylase"/>
    <property type="match status" value="1"/>
</dbReference>
<protein>
    <submittedName>
        <fullName evidence="5">Sterol 3-beta-glucosyltransferase UGT80A2</fullName>
    </submittedName>
</protein>
<keyword evidence="6" id="KW-1185">Reference proteome</keyword>
<evidence type="ECO:0000259" key="4">
    <source>
        <dbReference type="Pfam" id="PF06722"/>
    </source>
</evidence>
<dbReference type="STRING" id="39966.A0A369JFK1"/>
<dbReference type="PANTHER" id="PTHR48050">
    <property type="entry name" value="STEROL 3-BETA-GLUCOSYLTRANSFERASE"/>
    <property type="match status" value="1"/>
</dbReference>
<dbReference type="FunFam" id="3.40.50.2000:FF:000268">
    <property type="entry name" value="Glycosyltransferase family 1 protein"/>
    <property type="match status" value="1"/>
</dbReference>
<evidence type="ECO:0000259" key="3">
    <source>
        <dbReference type="Pfam" id="PF03033"/>
    </source>
</evidence>
<dbReference type="InterPro" id="IPR050426">
    <property type="entry name" value="Glycosyltransferase_28"/>
</dbReference>
<evidence type="ECO:0000256" key="1">
    <source>
        <dbReference type="ARBA" id="ARBA00022679"/>
    </source>
</evidence>
<accession>A0A369JFK1</accession>
<dbReference type="InterPro" id="IPR002213">
    <property type="entry name" value="UDP_glucos_trans"/>
</dbReference>